<keyword evidence="2" id="KW-1185">Reference proteome</keyword>
<name>A0A2K8L5A0_9PROT</name>
<sequence>MQAIPKLTPFPQSFAVQKAKPAALKEHSAAQLTPAMAPAKPAGAGEPAKFGLLDFIDMINPLQHLPVISTIYRKLTGDEIGDEARIVGGAIFGGLLGSWITGVASAVANVFVSHSTGKDIGDHVMEAADAPSRVHSQGVNTAADSQFSHSFAETAEARVESAETAMPKQPLPASHAVKGGRGASHDMIVGRYSGSETLAPQEKHGEMLFAINLYREQMDIDDFRKDVHFWV</sequence>
<gene>
    <name evidence="1" type="ORF">Ga0123462_1637</name>
</gene>
<reference evidence="1 2" key="1">
    <citation type="submission" date="2016-12" db="EMBL/GenBank/DDBJ databases">
        <title>Isolation and genomic insights into novel planktonic Zetaproteobacteria from stratified waters of the Chesapeake Bay.</title>
        <authorList>
            <person name="McAllister S.M."/>
            <person name="Kato S."/>
            <person name="Chan C.S."/>
            <person name="Chiu B.K."/>
            <person name="Field E.K."/>
        </authorList>
    </citation>
    <scope>NUCLEOTIDE SEQUENCE [LARGE SCALE GENOMIC DNA]</scope>
    <source>
        <strain evidence="1 2">CP-8</strain>
    </source>
</reference>
<dbReference type="EMBL" id="CP018800">
    <property type="protein sequence ID" value="ATX82495.1"/>
    <property type="molecule type" value="Genomic_DNA"/>
</dbReference>
<evidence type="ECO:0000313" key="2">
    <source>
        <dbReference type="Proteomes" id="UP000231637"/>
    </source>
</evidence>
<accession>A0A2K8L5A0</accession>
<dbReference type="AlphaFoldDB" id="A0A2K8L5A0"/>
<evidence type="ECO:0000313" key="1">
    <source>
        <dbReference type="EMBL" id="ATX82495.1"/>
    </source>
</evidence>
<dbReference type="KEGG" id="mfn:Ga0123462_1637"/>
<proteinExistence type="predicted"/>
<dbReference type="RefSeq" id="WP_157821318.1">
    <property type="nucleotide sequence ID" value="NZ_CP018800.1"/>
</dbReference>
<dbReference type="Proteomes" id="UP000231637">
    <property type="component" value="Chromosome"/>
</dbReference>
<dbReference type="OrthoDB" id="5769175at2"/>
<organism evidence="1 2">
    <name type="scientific">Mariprofundus ferrinatatus</name>
    <dbReference type="NCBI Taxonomy" id="1921087"/>
    <lineage>
        <taxon>Bacteria</taxon>
        <taxon>Pseudomonadati</taxon>
        <taxon>Pseudomonadota</taxon>
        <taxon>Candidatius Mariprofundia</taxon>
        <taxon>Mariprofundales</taxon>
        <taxon>Mariprofundaceae</taxon>
        <taxon>Mariprofundus</taxon>
    </lineage>
</organism>
<protein>
    <submittedName>
        <fullName evidence="1">Uncharacterized protein</fullName>
    </submittedName>
</protein>